<comment type="caution">
    <text evidence="2">The sequence shown here is derived from an EMBL/GenBank/DDBJ whole genome shotgun (WGS) entry which is preliminary data.</text>
</comment>
<dbReference type="AlphaFoldDB" id="A0A445BNY1"/>
<evidence type="ECO:0008006" key="4">
    <source>
        <dbReference type="Google" id="ProtNLM"/>
    </source>
</evidence>
<protein>
    <recommendedName>
        <fullName evidence="4">Zinc finger GRF-type domain-containing protein</fullName>
    </recommendedName>
</protein>
<organism evidence="2 3">
    <name type="scientific">Arachis hypogaea</name>
    <name type="common">Peanut</name>
    <dbReference type="NCBI Taxonomy" id="3818"/>
    <lineage>
        <taxon>Eukaryota</taxon>
        <taxon>Viridiplantae</taxon>
        <taxon>Streptophyta</taxon>
        <taxon>Embryophyta</taxon>
        <taxon>Tracheophyta</taxon>
        <taxon>Spermatophyta</taxon>
        <taxon>Magnoliopsida</taxon>
        <taxon>eudicotyledons</taxon>
        <taxon>Gunneridae</taxon>
        <taxon>Pentapetalae</taxon>
        <taxon>rosids</taxon>
        <taxon>fabids</taxon>
        <taxon>Fabales</taxon>
        <taxon>Fabaceae</taxon>
        <taxon>Papilionoideae</taxon>
        <taxon>50 kb inversion clade</taxon>
        <taxon>dalbergioids sensu lato</taxon>
        <taxon>Dalbergieae</taxon>
        <taxon>Pterocarpus clade</taxon>
        <taxon>Arachis</taxon>
    </lineage>
</organism>
<dbReference type="Proteomes" id="UP000289738">
    <property type="component" value="Chromosome A09"/>
</dbReference>
<evidence type="ECO:0000313" key="2">
    <source>
        <dbReference type="EMBL" id="RYR40378.1"/>
    </source>
</evidence>
<evidence type="ECO:0000256" key="1">
    <source>
        <dbReference type="SAM" id="MobiDB-lite"/>
    </source>
</evidence>
<feature type="region of interest" description="Disordered" evidence="1">
    <location>
        <begin position="1"/>
        <end position="20"/>
    </location>
</feature>
<evidence type="ECO:0000313" key="3">
    <source>
        <dbReference type="Proteomes" id="UP000289738"/>
    </source>
</evidence>
<reference evidence="2 3" key="1">
    <citation type="submission" date="2019-01" db="EMBL/GenBank/DDBJ databases">
        <title>Sequencing of cultivated peanut Arachis hypogaea provides insights into genome evolution and oil improvement.</title>
        <authorList>
            <person name="Chen X."/>
        </authorList>
    </citation>
    <scope>NUCLEOTIDE SEQUENCE [LARGE SCALE GENOMIC DNA]</scope>
    <source>
        <strain evidence="3">cv. Fuhuasheng</strain>
        <tissue evidence="2">Leaves</tissue>
    </source>
</reference>
<accession>A0A445BNY1</accession>
<sequence>MATKGASSTSRRSISGVRQKNSASSSVPFAVHVGDRNDAVAPRIFLSCPFYKEKEPHCKFFVWVDEHLAKIGSNCCICDSRDLGEKHVEIVEEEEELDHRMTVLEEKIVALEKKKNPLAWCITVDSTDFEVGVDWGIVELVA</sequence>
<proteinExistence type="predicted"/>
<dbReference type="EMBL" id="SDMP01000009">
    <property type="protein sequence ID" value="RYR40378.1"/>
    <property type="molecule type" value="Genomic_DNA"/>
</dbReference>
<gene>
    <name evidence="2" type="ORF">Ahy_A09g046133</name>
</gene>
<keyword evidence="3" id="KW-1185">Reference proteome</keyword>
<name>A0A445BNY1_ARAHY</name>